<feature type="domain" description="Porin" evidence="12">
    <location>
        <begin position="7"/>
        <end position="356"/>
    </location>
</feature>
<evidence type="ECO:0000259" key="12">
    <source>
        <dbReference type="Pfam" id="PF13609"/>
    </source>
</evidence>
<comment type="caution">
    <text evidence="13">The sequence shown here is derived from an EMBL/GenBank/DDBJ whole genome shotgun (WGS) entry which is preliminary data.</text>
</comment>
<dbReference type="InterPro" id="IPR050298">
    <property type="entry name" value="Gram-neg_bact_OMP"/>
</dbReference>
<evidence type="ECO:0000256" key="2">
    <source>
        <dbReference type="ARBA" id="ARBA00011233"/>
    </source>
</evidence>
<dbReference type="InterPro" id="IPR033900">
    <property type="entry name" value="Gram_neg_porin_domain"/>
</dbReference>
<proteinExistence type="predicted"/>
<feature type="chain" id="PRO_5026336401" evidence="11">
    <location>
        <begin position="21"/>
        <end position="385"/>
    </location>
</feature>
<dbReference type="PANTHER" id="PTHR34501:SF9">
    <property type="entry name" value="MAJOR OUTER MEMBRANE PROTEIN P.IA"/>
    <property type="match status" value="1"/>
</dbReference>
<dbReference type="Proteomes" id="UP000430564">
    <property type="component" value="Unassembled WGS sequence"/>
</dbReference>
<dbReference type="GO" id="GO:0009279">
    <property type="term" value="C:cell outer membrane"/>
    <property type="evidence" value="ECO:0007669"/>
    <property type="project" value="UniProtKB-SubCell"/>
</dbReference>
<dbReference type="AlphaFoldDB" id="A0A6I1EI92"/>
<dbReference type="InterPro" id="IPR001702">
    <property type="entry name" value="Porin_Gram-ve"/>
</dbReference>
<evidence type="ECO:0000256" key="1">
    <source>
        <dbReference type="ARBA" id="ARBA00004571"/>
    </source>
</evidence>
<dbReference type="GO" id="GO:0034220">
    <property type="term" value="P:monoatomic ion transmembrane transport"/>
    <property type="evidence" value="ECO:0007669"/>
    <property type="project" value="InterPro"/>
</dbReference>
<dbReference type="SUPFAM" id="SSF56935">
    <property type="entry name" value="Porins"/>
    <property type="match status" value="1"/>
</dbReference>
<dbReference type="PRINTS" id="PR00184">
    <property type="entry name" value="NEISSPPORIN"/>
</dbReference>
<evidence type="ECO:0000313" key="13">
    <source>
        <dbReference type="EMBL" id="KAB7654907.1"/>
    </source>
</evidence>
<name>A0A6I1EI92_9BURK</name>
<comment type="subcellular location">
    <subcellularLocation>
        <location evidence="1">Cell outer membrane</location>
        <topology evidence="1">Multi-pass membrane protein</topology>
    </subcellularLocation>
</comment>
<dbReference type="CDD" id="cd00342">
    <property type="entry name" value="gram_neg_porins"/>
    <property type="match status" value="1"/>
</dbReference>
<keyword evidence="9" id="KW-0472">Membrane</keyword>
<keyword evidence="4" id="KW-1134">Transmembrane beta strand</keyword>
<dbReference type="Pfam" id="PF13609">
    <property type="entry name" value="Porin_4"/>
    <property type="match status" value="1"/>
</dbReference>
<keyword evidence="6 11" id="KW-0732">Signal</keyword>
<evidence type="ECO:0000256" key="5">
    <source>
        <dbReference type="ARBA" id="ARBA00022692"/>
    </source>
</evidence>
<comment type="subunit">
    <text evidence="2">Homotrimer.</text>
</comment>
<evidence type="ECO:0000313" key="14">
    <source>
        <dbReference type="Proteomes" id="UP000430564"/>
    </source>
</evidence>
<keyword evidence="10" id="KW-0998">Cell outer membrane</keyword>
<evidence type="ECO:0000256" key="3">
    <source>
        <dbReference type="ARBA" id="ARBA00022448"/>
    </source>
</evidence>
<keyword evidence="3" id="KW-0813">Transport</keyword>
<dbReference type="PANTHER" id="PTHR34501">
    <property type="entry name" value="PROTEIN YDDL-RELATED"/>
    <property type="match status" value="1"/>
</dbReference>
<gene>
    <name evidence="13" type="ORF">GBM95_09930</name>
</gene>
<keyword evidence="8" id="KW-0626">Porin</keyword>
<evidence type="ECO:0000256" key="9">
    <source>
        <dbReference type="ARBA" id="ARBA00023136"/>
    </source>
</evidence>
<evidence type="ECO:0000256" key="4">
    <source>
        <dbReference type="ARBA" id="ARBA00022452"/>
    </source>
</evidence>
<dbReference type="InterPro" id="IPR002299">
    <property type="entry name" value="Porin_Neis"/>
</dbReference>
<reference evidence="13 14" key="1">
    <citation type="submission" date="2019-10" db="EMBL/GenBank/DDBJ databases">
        <title>Genome diversity of Sutterella seckii.</title>
        <authorList>
            <person name="Chaplin A.V."/>
            <person name="Sokolova S.R."/>
            <person name="Mosin K.A."/>
            <person name="Ivanova E.L."/>
            <person name="Kochetkova T.O."/>
            <person name="Goltsov A.Y."/>
            <person name="Trofimov D.Y."/>
            <person name="Efimov B.A."/>
        </authorList>
    </citation>
    <scope>NUCLEOTIDE SEQUENCE [LARGE SCALE GENOMIC DNA]</scope>
    <source>
        <strain evidence="13 14">ASD393</strain>
    </source>
</reference>
<keyword evidence="7" id="KW-0406">Ion transport</keyword>
<evidence type="ECO:0000256" key="7">
    <source>
        <dbReference type="ARBA" id="ARBA00023065"/>
    </source>
</evidence>
<dbReference type="EMBL" id="WEHX01000093">
    <property type="protein sequence ID" value="KAB7654907.1"/>
    <property type="molecule type" value="Genomic_DNA"/>
</dbReference>
<organism evidence="13 14">
    <name type="scientific">Sutterella seckii</name>
    <dbReference type="NCBI Taxonomy" id="1944635"/>
    <lineage>
        <taxon>Bacteria</taxon>
        <taxon>Pseudomonadati</taxon>
        <taxon>Pseudomonadota</taxon>
        <taxon>Betaproteobacteria</taxon>
        <taxon>Burkholderiales</taxon>
        <taxon>Sutterellaceae</taxon>
        <taxon>Sutterella</taxon>
    </lineage>
</organism>
<dbReference type="Gene3D" id="2.40.160.10">
    <property type="entry name" value="Porin"/>
    <property type="match status" value="1"/>
</dbReference>
<sequence>MKKTLAALAVLGAFAGSAAAADVTLYGVVDYGFLYNYTDNQKADGTSTDDNTFGLQSGVDSGSRWGIKGVEDLGNGLKVGFQLESGFNADDGTLSKYSEYQNRIFGRQATLSVYSDFGTLTFGRMDALSSAAGTYDVVYSIGDAFDGGDNDVFGLYGASRYDNTVAYQSPKFAGLQVTAMYSFKQDSNAKVDDFSGDEGDFSSSKRYAGVALTGEYGPAQFVAAYELTKYGSDGTKRELDKDANVFFLGGNYDFGVAKVFAMGQYFNGLTTAPTLDDTLVSATDATDGVKGFGFHVGTQVPAAGGLITVGGYYSNFEQDGVVAGKEKHEGDYYGLAARYEYDLSKRTMLYAGAGYGVESRDKVGTEKDDTENQLVQAYVGLTHRF</sequence>
<dbReference type="OrthoDB" id="8982743at2"/>
<accession>A0A6I1EI92</accession>
<dbReference type="InterPro" id="IPR023614">
    <property type="entry name" value="Porin_dom_sf"/>
</dbReference>
<evidence type="ECO:0000256" key="11">
    <source>
        <dbReference type="SAM" id="SignalP"/>
    </source>
</evidence>
<dbReference type="PRINTS" id="PR00182">
    <property type="entry name" value="ECOLNEIPORIN"/>
</dbReference>
<dbReference type="GO" id="GO:0015288">
    <property type="term" value="F:porin activity"/>
    <property type="evidence" value="ECO:0007669"/>
    <property type="project" value="UniProtKB-KW"/>
</dbReference>
<evidence type="ECO:0000256" key="8">
    <source>
        <dbReference type="ARBA" id="ARBA00023114"/>
    </source>
</evidence>
<feature type="signal peptide" evidence="11">
    <location>
        <begin position="1"/>
        <end position="20"/>
    </location>
</feature>
<dbReference type="RefSeq" id="WP_152158953.1">
    <property type="nucleotide sequence ID" value="NZ_WEHX01000093.1"/>
</dbReference>
<protein>
    <submittedName>
        <fullName evidence="13">Porin</fullName>
    </submittedName>
</protein>
<keyword evidence="5" id="KW-0812">Transmembrane</keyword>
<evidence type="ECO:0000256" key="10">
    <source>
        <dbReference type="ARBA" id="ARBA00023237"/>
    </source>
</evidence>
<dbReference type="GO" id="GO:0046930">
    <property type="term" value="C:pore complex"/>
    <property type="evidence" value="ECO:0007669"/>
    <property type="project" value="UniProtKB-KW"/>
</dbReference>
<evidence type="ECO:0000256" key="6">
    <source>
        <dbReference type="ARBA" id="ARBA00022729"/>
    </source>
</evidence>